<organism evidence="2 3">
    <name type="scientific">Janibacter limosus</name>
    <dbReference type="NCBI Taxonomy" id="53458"/>
    <lineage>
        <taxon>Bacteria</taxon>
        <taxon>Bacillati</taxon>
        <taxon>Actinomycetota</taxon>
        <taxon>Actinomycetes</taxon>
        <taxon>Micrococcales</taxon>
        <taxon>Intrasporangiaceae</taxon>
        <taxon>Janibacter</taxon>
    </lineage>
</organism>
<gene>
    <name evidence="2" type="ORF">EXU32_05320</name>
</gene>
<dbReference type="KEGG" id="jli:EXU32_05320"/>
<feature type="region of interest" description="Disordered" evidence="1">
    <location>
        <begin position="50"/>
        <end position="77"/>
    </location>
</feature>
<dbReference type="EMBL" id="CP036164">
    <property type="protein sequence ID" value="QBF45730.1"/>
    <property type="molecule type" value="Genomic_DNA"/>
</dbReference>
<dbReference type="SUPFAM" id="SSF63825">
    <property type="entry name" value="YWTD domain"/>
    <property type="match status" value="1"/>
</dbReference>
<proteinExistence type="predicted"/>
<dbReference type="RefSeq" id="WP_130628966.1">
    <property type="nucleotide sequence ID" value="NZ_CP036164.1"/>
</dbReference>
<evidence type="ECO:0000313" key="2">
    <source>
        <dbReference type="EMBL" id="QBF45730.1"/>
    </source>
</evidence>
<dbReference type="AlphaFoldDB" id="A0A4P6MVX5"/>
<name>A0A4P6MVX5_9MICO</name>
<protein>
    <submittedName>
        <fullName evidence="2">Uncharacterized protein</fullName>
    </submittedName>
</protein>
<dbReference type="Proteomes" id="UP000290408">
    <property type="component" value="Chromosome"/>
</dbReference>
<keyword evidence="3" id="KW-1185">Reference proteome</keyword>
<dbReference type="OrthoDB" id="6057585at2"/>
<accession>A0A4P6MVX5</accession>
<reference evidence="2 3" key="1">
    <citation type="submission" date="2019-02" db="EMBL/GenBank/DDBJ databases">
        <title>Genomic data mining of an Antarctic deep-sea actinobacterium, Janibacterlimosus P3-3-X1.</title>
        <authorList>
            <person name="Liao L."/>
            <person name="Chen B."/>
        </authorList>
    </citation>
    <scope>NUCLEOTIDE SEQUENCE [LARGE SCALE GENOMIC DNA]</scope>
    <source>
        <strain evidence="2 3">P3-3-X1</strain>
    </source>
</reference>
<evidence type="ECO:0000256" key="1">
    <source>
        <dbReference type="SAM" id="MobiDB-lite"/>
    </source>
</evidence>
<evidence type="ECO:0000313" key="3">
    <source>
        <dbReference type="Proteomes" id="UP000290408"/>
    </source>
</evidence>
<sequence length="438" mass="46848">MDGIAGTGTSGMAMLVESWAGPDLEAFDADWRGAQQQLAAVAQLLRVVGKRAKEQAQQQREGSGEGGGGRGVPWLSRTPGVDITLPSPGDPALVTPIKYDTPPGGGGDGDFSFGPDGPREPTAEDAIPEEFRVLFDTSFEDGPRIPFESGNNSVPQGLSHFQGLDENGDPVDELVYTFCGKGDTHDGEIVFTDRETGEVTSRVPLEGIDHYGGVTVVGDYTYVSGGGKLQVYETAKLRNPDMTLIDPNTPEWDWMLIDEPFLVTNGARPINYGTTDAEITALADGVPVDASSTVTSYKDSLFVTDFDKHNPSKMYRYEIGPDGRPIPTGDSYDVPPKTQGVSFDEDGNAYFSTSYGRYADSEMVVVPAEDMNAGGWDEDDHHGSDLPKMAEGSVIIDGKLYQLYESGSSAYGAHGPDVLGDVTGATDPRERLTVHDVG</sequence>